<evidence type="ECO:0000256" key="11">
    <source>
        <dbReference type="SAM" id="MobiDB-lite"/>
    </source>
</evidence>
<dbReference type="PANTHER" id="PTHR43096:SF52">
    <property type="entry name" value="DNAJ HOMOLOG 1, MITOCHONDRIAL-RELATED"/>
    <property type="match status" value="1"/>
</dbReference>
<dbReference type="InterPro" id="IPR012724">
    <property type="entry name" value="DnaJ"/>
</dbReference>
<feature type="region of interest" description="Disordered" evidence="11">
    <location>
        <begin position="474"/>
        <end position="551"/>
    </location>
</feature>
<dbReference type="PROSITE" id="PS51188">
    <property type="entry name" value="ZF_CR"/>
    <property type="match status" value="1"/>
</dbReference>
<evidence type="ECO:0000256" key="9">
    <source>
        <dbReference type="ARBA" id="ARBA00072890"/>
    </source>
</evidence>
<dbReference type="Gene3D" id="2.60.260.20">
    <property type="entry name" value="Urease metallochaperone UreE, N-terminal domain"/>
    <property type="match status" value="2"/>
</dbReference>
<dbReference type="HAMAP" id="MF_01152">
    <property type="entry name" value="DnaJ"/>
    <property type="match status" value="1"/>
</dbReference>
<dbReference type="Gene3D" id="1.10.287.110">
    <property type="entry name" value="DnaJ domain"/>
    <property type="match status" value="1"/>
</dbReference>
<evidence type="ECO:0000256" key="4">
    <source>
        <dbReference type="ARBA" id="ARBA00022771"/>
    </source>
</evidence>
<dbReference type="PROSITE" id="PS00636">
    <property type="entry name" value="DNAJ_1"/>
    <property type="match status" value="1"/>
</dbReference>
<dbReference type="FunFam" id="2.60.260.20:FF:000005">
    <property type="entry name" value="Chaperone protein dnaJ 1, mitochondrial"/>
    <property type="match status" value="1"/>
</dbReference>
<dbReference type="EMBL" id="LGTZ01000021">
    <property type="protein sequence ID" value="OJD28280.1"/>
    <property type="molecule type" value="Genomic_DNA"/>
</dbReference>
<accession>A0A1J9QIG4</accession>
<keyword evidence="2 10" id="KW-0479">Metal-binding</keyword>
<dbReference type="InterPro" id="IPR018253">
    <property type="entry name" value="DnaJ_domain_CS"/>
</dbReference>
<dbReference type="Pfam" id="PF00226">
    <property type="entry name" value="DnaJ"/>
    <property type="match status" value="1"/>
</dbReference>
<dbReference type="FunFam" id="1.10.287.110:FF:000053">
    <property type="entry name" value="Putative Mitochondrial DnaJ chaperone"/>
    <property type="match status" value="1"/>
</dbReference>
<dbReference type="Pfam" id="PF00684">
    <property type="entry name" value="DnaJ_CXXCXGXG"/>
    <property type="match status" value="1"/>
</dbReference>
<dbReference type="InterPro" id="IPR001305">
    <property type="entry name" value="HSP_DnaJ_Cys-rich_dom"/>
</dbReference>
<dbReference type="CDD" id="cd06257">
    <property type="entry name" value="DnaJ"/>
    <property type="match status" value="1"/>
</dbReference>
<dbReference type="FunFam" id="2.10.230.10:FF:000001">
    <property type="entry name" value="DnaJ subfamily A member 2"/>
    <property type="match status" value="1"/>
</dbReference>
<dbReference type="SUPFAM" id="SSF57938">
    <property type="entry name" value="DnaJ/Hsp40 cysteine-rich domain"/>
    <property type="match status" value="1"/>
</dbReference>
<keyword evidence="3" id="KW-0677">Repeat</keyword>
<dbReference type="GO" id="GO:0051082">
    <property type="term" value="F:unfolded protein binding"/>
    <property type="evidence" value="ECO:0007669"/>
    <property type="project" value="InterPro"/>
</dbReference>
<dbReference type="CDD" id="cd10747">
    <property type="entry name" value="DnaJ_C"/>
    <property type="match status" value="1"/>
</dbReference>
<name>A0A1J9QIG4_9EURO</name>
<protein>
    <recommendedName>
        <fullName evidence="9">DnaJ homolog 1, mitochondrial</fullName>
    </recommendedName>
</protein>
<keyword evidence="8" id="KW-0143">Chaperone</keyword>
<dbReference type="SUPFAM" id="SSF46565">
    <property type="entry name" value="Chaperone J-domain"/>
    <property type="match status" value="1"/>
</dbReference>
<dbReference type="GO" id="GO:0042026">
    <property type="term" value="P:protein refolding"/>
    <property type="evidence" value="ECO:0007669"/>
    <property type="project" value="TreeGrafter"/>
</dbReference>
<comment type="caution">
    <text evidence="14">The sequence shown here is derived from an EMBL/GenBank/DDBJ whole genome shotgun (WGS) entry which is preliminary data.</text>
</comment>
<evidence type="ECO:0000256" key="10">
    <source>
        <dbReference type="PROSITE-ProRule" id="PRU00546"/>
    </source>
</evidence>
<dbReference type="SUPFAM" id="SSF49493">
    <property type="entry name" value="HSP40/DnaJ peptide-binding domain"/>
    <property type="match status" value="2"/>
</dbReference>
<dbReference type="GO" id="GO:0008270">
    <property type="term" value="F:zinc ion binding"/>
    <property type="evidence" value="ECO:0007669"/>
    <property type="project" value="UniProtKB-KW"/>
</dbReference>
<keyword evidence="7" id="KW-0496">Mitochondrion</keyword>
<feature type="domain" description="CR-type" evidence="13">
    <location>
        <begin position="237"/>
        <end position="318"/>
    </location>
</feature>
<evidence type="ECO:0000256" key="6">
    <source>
        <dbReference type="ARBA" id="ARBA00022946"/>
    </source>
</evidence>
<dbReference type="OrthoDB" id="10256793at2759"/>
<evidence type="ECO:0000256" key="3">
    <source>
        <dbReference type="ARBA" id="ARBA00022737"/>
    </source>
</evidence>
<keyword evidence="5 10" id="KW-0862">Zinc</keyword>
<evidence type="ECO:0000313" key="15">
    <source>
        <dbReference type="Proteomes" id="UP000242791"/>
    </source>
</evidence>
<feature type="compositionally biased region" description="Low complexity" evidence="11">
    <location>
        <begin position="482"/>
        <end position="498"/>
    </location>
</feature>
<evidence type="ECO:0000256" key="5">
    <source>
        <dbReference type="ARBA" id="ARBA00022833"/>
    </source>
</evidence>
<dbReference type="Pfam" id="PF01556">
    <property type="entry name" value="DnaJ_C"/>
    <property type="match status" value="1"/>
</dbReference>
<proteinExistence type="inferred from homology"/>
<dbReference type="InterPro" id="IPR036410">
    <property type="entry name" value="HSP_DnaJ_Cys-rich_dom_sf"/>
</dbReference>
<evidence type="ECO:0000256" key="2">
    <source>
        <dbReference type="ARBA" id="ARBA00022723"/>
    </source>
</evidence>
<dbReference type="GO" id="GO:0031072">
    <property type="term" value="F:heat shock protein binding"/>
    <property type="evidence" value="ECO:0007669"/>
    <property type="project" value="InterPro"/>
</dbReference>
<dbReference type="PANTHER" id="PTHR43096">
    <property type="entry name" value="DNAJ HOMOLOG 1, MITOCHONDRIAL-RELATED"/>
    <property type="match status" value="1"/>
</dbReference>
<evidence type="ECO:0000259" key="12">
    <source>
        <dbReference type="PROSITE" id="PS50076"/>
    </source>
</evidence>
<evidence type="ECO:0000256" key="8">
    <source>
        <dbReference type="ARBA" id="ARBA00023186"/>
    </source>
</evidence>
<dbReference type="Gene3D" id="2.10.230.10">
    <property type="entry name" value="Heat shock protein DnaJ, cysteine-rich domain"/>
    <property type="match status" value="1"/>
</dbReference>
<dbReference type="InterPro" id="IPR036869">
    <property type="entry name" value="J_dom_sf"/>
</dbReference>
<dbReference type="PRINTS" id="PR00625">
    <property type="entry name" value="JDOMAIN"/>
</dbReference>
<dbReference type="InterPro" id="IPR002939">
    <property type="entry name" value="DnaJ_C"/>
</dbReference>
<dbReference type="GO" id="GO:0005739">
    <property type="term" value="C:mitochondrion"/>
    <property type="evidence" value="ECO:0007669"/>
    <property type="project" value="UniProtKB-SubCell"/>
</dbReference>
<evidence type="ECO:0000256" key="1">
    <source>
        <dbReference type="ARBA" id="ARBA00004173"/>
    </source>
</evidence>
<dbReference type="SMART" id="SM00271">
    <property type="entry name" value="DnaJ"/>
    <property type="match status" value="1"/>
</dbReference>
<dbReference type="InterPro" id="IPR001623">
    <property type="entry name" value="DnaJ_domain"/>
</dbReference>
<comment type="subcellular location">
    <subcellularLocation>
        <location evidence="1">Mitochondrion</location>
    </subcellularLocation>
</comment>
<dbReference type="CDD" id="cd10719">
    <property type="entry name" value="DnaJ_zf"/>
    <property type="match status" value="1"/>
</dbReference>
<reference evidence="14 15" key="1">
    <citation type="submission" date="2015-08" db="EMBL/GenBank/DDBJ databases">
        <title>Emmonsia species relationships and genome sequence.</title>
        <authorList>
            <person name="Cuomo C.A."/>
            <person name="Schwartz I.S."/>
            <person name="Kenyon C."/>
            <person name="De Hoog G.S."/>
            <person name="Govender N.P."/>
            <person name="Botha A."/>
            <person name="Moreno L."/>
            <person name="De Vries M."/>
            <person name="Munoz J.F."/>
            <person name="Stielow J.B."/>
        </authorList>
    </citation>
    <scope>NUCLEOTIDE SEQUENCE [LARGE SCALE GENOMIC DNA]</scope>
    <source>
        <strain evidence="14 15">EI222</strain>
    </source>
</reference>
<dbReference type="Proteomes" id="UP000242791">
    <property type="component" value="Unassembled WGS sequence"/>
</dbReference>
<dbReference type="VEuPathDB" id="FungiDB:ACJ73_00332"/>
<evidence type="ECO:0000256" key="7">
    <source>
        <dbReference type="ARBA" id="ARBA00023128"/>
    </source>
</evidence>
<sequence>MSAGAPSIPRAALIPACLLRTSRHCSNQCATIRPQIQSKSFQNDCRVYHDKRPFSKPVNDRNARPFSKAFHASAPSQATRDPYSVLGVGKDASAADIKRAYYGLAKKYHPDTNKDPNAKEKFAEAQSAYELLSDSEKRQAYDRFGSGAFDQNGGFNPGAGPGGPFSGATAGGFHGFGGGFPGGGFSADINFEDLFGAFTGGAGRRGRSRGGPFRSAVVEGDDIEVQTNISFMDAAKGTTKEIFITPLVQCKSCNGEGTKPGKKRAQCKTCGGTGSQVHFIQGGFQMASTCTSCGGAGMSIPRGSECNSCGGDGVVRERKTVHVNIPGGVEDGMRLRVSGEGDMPAVEPGARTQRGDLYVFIKVAPDSRFSRSGSDVLYTAQIPLTTALLGGEVAVPTLDGEVKVKVATGTGTGDKITLSGMGMRKLEGRRGQQGDLKVEFKVVMPKYLNANQRTILEVLADEMGDKTARRMMNINKTDKSTSPDSSTSNKDSSSTFSDSSHKNEGFLKSAWHRLMHQHGSSGSSSGDTAAKPNDSTDGNKTGESKKASGSG</sequence>
<feature type="compositionally biased region" description="Basic and acidic residues" evidence="11">
    <location>
        <begin position="540"/>
        <end position="551"/>
    </location>
</feature>
<evidence type="ECO:0000313" key="14">
    <source>
        <dbReference type="EMBL" id="OJD28280.1"/>
    </source>
</evidence>
<organism evidence="14 15">
    <name type="scientific">Blastomyces percursus</name>
    <dbReference type="NCBI Taxonomy" id="1658174"/>
    <lineage>
        <taxon>Eukaryota</taxon>
        <taxon>Fungi</taxon>
        <taxon>Dikarya</taxon>
        <taxon>Ascomycota</taxon>
        <taxon>Pezizomycotina</taxon>
        <taxon>Eurotiomycetes</taxon>
        <taxon>Eurotiomycetidae</taxon>
        <taxon>Onygenales</taxon>
        <taxon>Ajellomycetaceae</taxon>
        <taxon>Blastomyces</taxon>
    </lineage>
</organism>
<dbReference type="PROSITE" id="PS50076">
    <property type="entry name" value="DNAJ_2"/>
    <property type="match status" value="1"/>
</dbReference>
<keyword evidence="4 10" id="KW-0863">Zinc-finger</keyword>
<feature type="domain" description="J" evidence="12">
    <location>
        <begin position="81"/>
        <end position="145"/>
    </location>
</feature>
<keyword evidence="15" id="KW-1185">Reference proteome</keyword>
<dbReference type="InterPro" id="IPR008971">
    <property type="entry name" value="HSP40/DnaJ_pept-bd"/>
</dbReference>
<keyword evidence="6" id="KW-0809">Transit peptide</keyword>
<evidence type="ECO:0000259" key="13">
    <source>
        <dbReference type="PROSITE" id="PS51188"/>
    </source>
</evidence>
<dbReference type="GO" id="GO:0009408">
    <property type="term" value="P:response to heat"/>
    <property type="evidence" value="ECO:0007669"/>
    <property type="project" value="InterPro"/>
</dbReference>
<dbReference type="GO" id="GO:0005524">
    <property type="term" value="F:ATP binding"/>
    <property type="evidence" value="ECO:0007669"/>
    <property type="project" value="InterPro"/>
</dbReference>
<dbReference type="STRING" id="1658174.A0A1J9QIG4"/>
<feature type="zinc finger region" description="CR-type" evidence="10">
    <location>
        <begin position="237"/>
        <end position="318"/>
    </location>
</feature>
<dbReference type="AlphaFoldDB" id="A0A1J9QIG4"/>
<gene>
    <name evidence="14" type="ORF">ACJ73_00332</name>
</gene>